<sequence length="104" mass="11033">MGADDDPPGRWSIRGDPARLEEAAAALRGSAAEWIFGAQFPGEYVMSGIARLLDGLAGQMRENPEALGPGVVSAATDLSGHVLRYLPELVDRPGRTSNRDDRSG</sequence>
<keyword evidence="2" id="KW-1185">Reference proteome</keyword>
<name>F4CTP4_PSEUX</name>
<evidence type="ECO:0000313" key="2">
    <source>
        <dbReference type="Proteomes" id="UP000007809"/>
    </source>
</evidence>
<proteinExistence type="predicted"/>
<dbReference type="KEGG" id="pdx:Psed_6456"/>
<gene>
    <name evidence="1" type="ordered locus">Psed_6456</name>
</gene>
<evidence type="ECO:0000313" key="1">
    <source>
        <dbReference type="EMBL" id="AEA28547.1"/>
    </source>
</evidence>
<accession>F4CTP4</accession>
<protein>
    <submittedName>
        <fullName evidence="1">Uncharacterized protein</fullName>
    </submittedName>
</protein>
<dbReference type="Proteomes" id="UP000007809">
    <property type="component" value="Chromosome"/>
</dbReference>
<dbReference type="HOGENOM" id="CLU_2247841_0_0_11"/>
<reference evidence="1 2" key="1">
    <citation type="journal article" date="2011" name="J. Bacteriol.">
        <title>Genome sequence of the 1,4-dioxane-degrading Pseudonocardia dioxanivorans strain CB1190.</title>
        <authorList>
            <person name="Sales C.M."/>
            <person name="Mahendra S."/>
            <person name="Grostern A."/>
            <person name="Parales R.E."/>
            <person name="Goodwin L.A."/>
            <person name="Woyke T."/>
            <person name="Nolan M."/>
            <person name="Lapidus A."/>
            <person name="Chertkov O."/>
            <person name="Ovchinnikova G."/>
            <person name="Sczyrba A."/>
            <person name="Alvarez-Cohen L."/>
        </authorList>
    </citation>
    <scope>NUCLEOTIDE SEQUENCE [LARGE SCALE GENOMIC DNA]</scope>
    <source>
        <strain evidence="2">ATCC 55486 / DSM 44775 / JCM 13855 / CB1190</strain>
    </source>
</reference>
<organism evidence="1 2">
    <name type="scientific">Pseudonocardia dioxanivorans (strain ATCC 55486 / DSM 44775 / JCM 13855 / CB1190)</name>
    <dbReference type="NCBI Taxonomy" id="675635"/>
    <lineage>
        <taxon>Bacteria</taxon>
        <taxon>Bacillati</taxon>
        <taxon>Actinomycetota</taxon>
        <taxon>Actinomycetes</taxon>
        <taxon>Pseudonocardiales</taxon>
        <taxon>Pseudonocardiaceae</taxon>
        <taxon>Pseudonocardia</taxon>
    </lineage>
</organism>
<dbReference type="STRING" id="675635.Psed_6456"/>
<dbReference type="AlphaFoldDB" id="F4CTP4"/>
<dbReference type="EMBL" id="CP002593">
    <property type="protein sequence ID" value="AEA28547.1"/>
    <property type="molecule type" value="Genomic_DNA"/>
</dbReference>